<dbReference type="SUPFAM" id="SSF56112">
    <property type="entry name" value="Protein kinase-like (PK-like)"/>
    <property type="match status" value="2"/>
</dbReference>
<dbReference type="PROSITE" id="PS50011">
    <property type="entry name" value="PROTEIN_KINASE_DOM"/>
    <property type="match status" value="1"/>
</dbReference>
<dbReference type="Pfam" id="PF07714">
    <property type="entry name" value="PK_Tyr_Ser-Thr"/>
    <property type="match status" value="1"/>
</dbReference>
<dbReference type="Proteomes" id="UP000243579">
    <property type="component" value="Unassembled WGS sequence"/>
</dbReference>
<keyword evidence="5" id="KW-0808">Transferase</keyword>
<feature type="compositionally biased region" description="Polar residues" evidence="3">
    <location>
        <begin position="571"/>
        <end position="585"/>
    </location>
</feature>
<dbReference type="AlphaFoldDB" id="A0A1V9YIZ0"/>
<dbReference type="InterPro" id="IPR011009">
    <property type="entry name" value="Kinase-like_dom_sf"/>
</dbReference>
<keyword evidence="2" id="KW-0040">ANK repeat</keyword>
<dbReference type="InterPro" id="IPR051681">
    <property type="entry name" value="Ser/Thr_Kinases-Pseudokinases"/>
</dbReference>
<evidence type="ECO:0000313" key="5">
    <source>
        <dbReference type="EMBL" id="OQR85672.1"/>
    </source>
</evidence>
<dbReference type="GO" id="GO:0005524">
    <property type="term" value="F:ATP binding"/>
    <property type="evidence" value="ECO:0007669"/>
    <property type="project" value="InterPro"/>
</dbReference>
<feature type="repeat" description="ANK" evidence="2">
    <location>
        <begin position="395"/>
        <end position="427"/>
    </location>
</feature>
<feature type="region of interest" description="Disordered" evidence="3">
    <location>
        <begin position="557"/>
        <end position="593"/>
    </location>
</feature>
<sequence length="731" mass="78480">MGHRRYAKMLYDAAFVPARSVHNDEIEMYECLGGGNEGIVYRGSLSGREVAVKKSHGKAEALLREAVVMKKCQSPYLLPLVAVVEGANAALVLEIMDGGDLRTYLNNLRDGAPVAVKYSTLEVAWVIANAIADLHHAGLLHRDLKSNNVLLSSTHYIKVADQGIAKENATLNTQCVGTVNWMAPEVIVADSAYSYAADIYSFGVILTELDTLEVPFAGLSHYLTMSKPNSCMAHDPAQRPSANDVVRLLQRQRRRLERTLTTATPPVPLNLPTDGSTAAVLINTAIACIVCGASLSLEHSACPSCARPAPSDATKLEILLHRIEASEADIKTTMNCSVCGAPGPIQQEMCPFPGCGERSPSATDKIKTLSAYNGREGVVRQLIAAGANVNHKGNDQFTSLIYAAVKGHVTCARRLLAAGADVNAANKSMNTARDIAKGYNNSNVLRALDEVQPSGLVRAAEEGYLMRVRHLLATGSDVNKPDSDGSLLNIARRRGHGFVDLKMAPVKVMSEVMAGRLRPSLRADCPTWLRELATACMAHNPKERPSAREIIKLLQRQRKEPADTSMPPLSATATPANPPLSSRHASTTTLSGSGTESFSALSTASLVASTINCANCSSPQTFLTPQCSKCATPAKSTAVKLKVLCARLTTAKKRGINIRVPCFVCSSPNDPTTDTCGECQFITPASDDERLRLLVAILDHDRGADVRAKTFSVRPTHRRVVHCVQDVANGH</sequence>
<dbReference type="InterPro" id="IPR000719">
    <property type="entry name" value="Prot_kinase_dom"/>
</dbReference>
<reference evidence="5 6" key="1">
    <citation type="journal article" date="2014" name="Genome Biol. Evol.">
        <title>The secreted proteins of Achlya hypogyna and Thraustotheca clavata identify the ancestral oomycete secretome and reveal gene acquisitions by horizontal gene transfer.</title>
        <authorList>
            <person name="Misner I."/>
            <person name="Blouin N."/>
            <person name="Leonard G."/>
            <person name="Richards T.A."/>
            <person name="Lane C.E."/>
        </authorList>
    </citation>
    <scope>NUCLEOTIDE SEQUENCE [LARGE SCALE GENOMIC DNA]</scope>
    <source>
        <strain evidence="5 6">ATCC 48635</strain>
    </source>
</reference>
<organism evidence="5 6">
    <name type="scientific">Achlya hypogyna</name>
    <name type="common">Oomycete</name>
    <name type="synonym">Protoachlya hypogyna</name>
    <dbReference type="NCBI Taxonomy" id="1202772"/>
    <lineage>
        <taxon>Eukaryota</taxon>
        <taxon>Sar</taxon>
        <taxon>Stramenopiles</taxon>
        <taxon>Oomycota</taxon>
        <taxon>Saprolegniomycetes</taxon>
        <taxon>Saprolegniales</taxon>
        <taxon>Achlyaceae</taxon>
        <taxon>Achlya</taxon>
    </lineage>
</organism>
<feature type="domain" description="Protein kinase" evidence="4">
    <location>
        <begin position="26"/>
        <end position="569"/>
    </location>
</feature>
<proteinExistence type="inferred from homology"/>
<gene>
    <name evidence="5" type="ORF">ACHHYP_11571</name>
</gene>
<evidence type="ECO:0000256" key="3">
    <source>
        <dbReference type="SAM" id="MobiDB-lite"/>
    </source>
</evidence>
<dbReference type="SMART" id="SM00248">
    <property type="entry name" value="ANK"/>
    <property type="match status" value="3"/>
</dbReference>
<dbReference type="STRING" id="1202772.A0A1V9YIZ0"/>
<dbReference type="SUPFAM" id="SSF48403">
    <property type="entry name" value="Ankyrin repeat"/>
    <property type="match status" value="1"/>
</dbReference>
<accession>A0A1V9YIZ0</accession>
<dbReference type="InterPro" id="IPR001245">
    <property type="entry name" value="Ser-Thr/Tyr_kinase_cat_dom"/>
</dbReference>
<dbReference type="InterPro" id="IPR008271">
    <property type="entry name" value="Ser/Thr_kinase_AS"/>
</dbReference>
<comment type="similarity">
    <text evidence="1">Belongs to the protein kinase superfamily. TKL Ser/Thr protein kinase family.</text>
</comment>
<keyword evidence="5" id="KW-0418">Kinase</keyword>
<dbReference type="GO" id="GO:0004674">
    <property type="term" value="F:protein serine/threonine kinase activity"/>
    <property type="evidence" value="ECO:0007669"/>
    <property type="project" value="TreeGrafter"/>
</dbReference>
<protein>
    <submittedName>
        <fullName evidence="5">Protein kinase</fullName>
    </submittedName>
</protein>
<dbReference type="Gene3D" id="1.10.510.10">
    <property type="entry name" value="Transferase(Phosphotransferase) domain 1"/>
    <property type="match status" value="2"/>
</dbReference>
<evidence type="ECO:0000259" key="4">
    <source>
        <dbReference type="PROSITE" id="PS50011"/>
    </source>
</evidence>
<keyword evidence="6" id="KW-1185">Reference proteome</keyword>
<dbReference type="PROSITE" id="PS50088">
    <property type="entry name" value="ANK_REPEAT"/>
    <property type="match status" value="1"/>
</dbReference>
<dbReference type="SMART" id="SM00220">
    <property type="entry name" value="S_TKc"/>
    <property type="match status" value="1"/>
</dbReference>
<dbReference type="Gene3D" id="1.25.40.20">
    <property type="entry name" value="Ankyrin repeat-containing domain"/>
    <property type="match status" value="1"/>
</dbReference>
<dbReference type="PROSITE" id="PS00108">
    <property type="entry name" value="PROTEIN_KINASE_ST"/>
    <property type="match status" value="1"/>
</dbReference>
<dbReference type="PROSITE" id="PS50297">
    <property type="entry name" value="ANK_REP_REGION"/>
    <property type="match status" value="1"/>
</dbReference>
<dbReference type="InterPro" id="IPR036770">
    <property type="entry name" value="Ankyrin_rpt-contain_sf"/>
</dbReference>
<evidence type="ECO:0000313" key="6">
    <source>
        <dbReference type="Proteomes" id="UP000243579"/>
    </source>
</evidence>
<dbReference type="Pfam" id="PF13857">
    <property type="entry name" value="Ank_5"/>
    <property type="match status" value="1"/>
</dbReference>
<dbReference type="PANTHER" id="PTHR44329:SF214">
    <property type="entry name" value="PROTEIN KINASE DOMAIN-CONTAINING PROTEIN"/>
    <property type="match status" value="1"/>
</dbReference>
<comment type="caution">
    <text evidence="5">The sequence shown here is derived from an EMBL/GenBank/DDBJ whole genome shotgun (WGS) entry which is preliminary data.</text>
</comment>
<dbReference type="InterPro" id="IPR002110">
    <property type="entry name" value="Ankyrin_rpt"/>
</dbReference>
<name>A0A1V9YIZ0_ACHHY</name>
<evidence type="ECO:0000256" key="2">
    <source>
        <dbReference type="PROSITE-ProRule" id="PRU00023"/>
    </source>
</evidence>
<dbReference type="PANTHER" id="PTHR44329">
    <property type="entry name" value="SERINE/THREONINE-PROTEIN KINASE TNNI3K-RELATED"/>
    <property type="match status" value="1"/>
</dbReference>
<dbReference type="EMBL" id="JNBR01001631">
    <property type="protein sequence ID" value="OQR85672.1"/>
    <property type="molecule type" value="Genomic_DNA"/>
</dbReference>
<evidence type="ECO:0000256" key="1">
    <source>
        <dbReference type="ARBA" id="ARBA00005843"/>
    </source>
</evidence>